<name>A0A5N7MS58_9HYPH</name>
<keyword evidence="1" id="KW-0472">Membrane</keyword>
<evidence type="ECO:0000313" key="3">
    <source>
        <dbReference type="Proteomes" id="UP000403266"/>
    </source>
</evidence>
<proteinExistence type="predicted"/>
<gene>
    <name evidence="2" type="ORF">FS320_31480</name>
</gene>
<evidence type="ECO:0000313" key="2">
    <source>
        <dbReference type="EMBL" id="MPR29490.1"/>
    </source>
</evidence>
<accession>A0A5N7MS58</accession>
<dbReference type="InterPro" id="IPR021738">
    <property type="entry name" value="DUF3309"/>
</dbReference>
<organism evidence="2 3">
    <name type="scientific">Microvirga tunisiensis</name>
    <dbReference type="NCBI Taxonomy" id="2108360"/>
    <lineage>
        <taxon>Bacteria</taxon>
        <taxon>Pseudomonadati</taxon>
        <taxon>Pseudomonadota</taxon>
        <taxon>Alphaproteobacteria</taxon>
        <taxon>Hyphomicrobiales</taxon>
        <taxon>Methylobacteriaceae</taxon>
        <taxon>Microvirga</taxon>
    </lineage>
</organism>
<protein>
    <submittedName>
        <fullName evidence="2">DUF3309 family protein</fullName>
    </submittedName>
</protein>
<feature type="transmembrane region" description="Helical" evidence="1">
    <location>
        <begin position="30"/>
        <end position="48"/>
    </location>
</feature>
<comment type="caution">
    <text evidence="2">The sequence shown here is derived from an EMBL/GenBank/DDBJ whole genome shotgun (WGS) entry which is preliminary data.</text>
</comment>
<dbReference type="EMBL" id="VOSK01000236">
    <property type="protein sequence ID" value="MPR29490.1"/>
    <property type="molecule type" value="Genomic_DNA"/>
</dbReference>
<keyword evidence="1" id="KW-1133">Transmembrane helix</keyword>
<keyword evidence="3" id="KW-1185">Reference proteome</keyword>
<keyword evidence="1" id="KW-0812">Transmembrane</keyword>
<dbReference type="RefSeq" id="WP_152716389.1">
    <property type="nucleotide sequence ID" value="NZ_VOSJ01000254.1"/>
</dbReference>
<dbReference type="Proteomes" id="UP000403266">
    <property type="component" value="Unassembled WGS sequence"/>
</dbReference>
<dbReference type="AlphaFoldDB" id="A0A5N7MS58"/>
<evidence type="ECO:0000256" key="1">
    <source>
        <dbReference type="SAM" id="Phobius"/>
    </source>
</evidence>
<sequence length="52" mass="5763">MSIGILLLIVTVLLFTAALPAWPYNRGWDSRPSISFGLLILMIFMLLGTGRL</sequence>
<reference evidence="2 3" key="1">
    <citation type="journal article" date="2019" name="Syst. Appl. Microbiol.">
        <title>Microvirga tunisiensis sp. nov., a root nodule symbiotic bacterium isolated from Lupinus micranthus and L. luteus grown in Northern Tunisia.</title>
        <authorList>
            <person name="Msaddak A."/>
            <person name="Rejili M."/>
            <person name="Duran D."/>
            <person name="Mars M."/>
            <person name="Palacios J.M."/>
            <person name="Ruiz-Argueso T."/>
            <person name="Rey L."/>
            <person name="Imperial J."/>
        </authorList>
    </citation>
    <scope>NUCLEOTIDE SEQUENCE [LARGE SCALE GENOMIC DNA]</scope>
    <source>
        <strain evidence="2 3">Lmie10</strain>
    </source>
</reference>
<dbReference type="Pfam" id="PF11752">
    <property type="entry name" value="DUF3309"/>
    <property type="match status" value="1"/>
</dbReference>